<reference evidence="2" key="1">
    <citation type="submission" date="2020-04" db="EMBL/GenBank/DDBJ databases">
        <authorList>
            <person name="Zhang T."/>
        </authorList>
    </citation>
    <scope>NUCLEOTIDE SEQUENCE</scope>
    <source>
        <strain evidence="2">HKST-UBA02</strain>
    </source>
</reference>
<protein>
    <recommendedName>
        <fullName evidence="1">Right handed beta helix domain-containing protein</fullName>
    </recommendedName>
</protein>
<reference evidence="2" key="2">
    <citation type="journal article" date="2021" name="Microbiome">
        <title>Successional dynamics and alternative stable states in a saline activated sludge microbial community over 9 years.</title>
        <authorList>
            <person name="Wang Y."/>
            <person name="Ye J."/>
            <person name="Ju F."/>
            <person name="Liu L."/>
            <person name="Boyd J.A."/>
            <person name="Deng Y."/>
            <person name="Parks D.H."/>
            <person name="Jiang X."/>
            <person name="Yin X."/>
            <person name="Woodcroft B.J."/>
            <person name="Tyson G.W."/>
            <person name="Hugenholtz P."/>
            <person name="Polz M.F."/>
            <person name="Zhang T."/>
        </authorList>
    </citation>
    <scope>NUCLEOTIDE SEQUENCE</scope>
    <source>
        <strain evidence="2">HKST-UBA02</strain>
    </source>
</reference>
<dbReference type="SUPFAM" id="SSF51126">
    <property type="entry name" value="Pectin lyase-like"/>
    <property type="match status" value="1"/>
</dbReference>
<dbReference type="InterPro" id="IPR011050">
    <property type="entry name" value="Pectin_lyase_fold/virulence"/>
</dbReference>
<organism evidence="2 3">
    <name type="scientific">Eiseniibacteriota bacterium</name>
    <dbReference type="NCBI Taxonomy" id="2212470"/>
    <lineage>
        <taxon>Bacteria</taxon>
        <taxon>Candidatus Eiseniibacteriota</taxon>
    </lineage>
</organism>
<dbReference type="Gene3D" id="2.60.40.4070">
    <property type="match status" value="1"/>
</dbReference>
<sequence>MLEVLRNGCVGRSCRQVADLVARSVRPILPSTAALFALLLPASAFSTTLLVPNEFGSIAEALVAASAGDSVLVSPGVYTEAMQTTPHGPSMIVMASDVVLRSVQGPEATILDAAGAGRCVYFGEVGPSTRLEGFTIQGGVALGTELYEDHGGGVFCFHSSPIVRDCVLLDNVAGIGGGMACDHPSTPTIHGCRFERNEALDGGGFAFLGSSAARLELCEFRENEAVRGGAVECHVSTPTIEGCTFERNHASSVGGAIHVFLGGPHVLGSTFWQDDAELGGTVRAESGSLVEILNCTVAASAVNGPSSSGAISLLDSFASIDGSIVAFTDSGSAVHCEGSSSGADVFCSDFYGNAGGDWVDCVAGAFGGGNIAEDPFFCSLGTGDLELDASSPCAGGGNGDCGQIGALPVGCDVSDVPMGAVSESTGGRWLSLSLAENPVQDRLRIQLDLAVPAEVRFEVVDPAGRVVSRFATATMPAGRSSVEWDVRSNEHRPLARGVYFLRARARGAMSARSFVVGR</sequence>
<dbReference type="EMBL" id="JAGQHS010000009">
    <property type="protein sequence ID" value="MCA9754764.1"/>
    <property type="molecule type" value="Genomic_DNA"/>
</dbReference>
<comment type="caution">
    <text evidence="2">The sequence shown here is derived from an EMBL/GenBank/DDBJ whole genome shotgun (WGS) entry which is preliminary data.</text>
</comment>
<dbReference type="Gene3D" id="2.160.20.10">
    <property type="entry name" value="Single-stranded right-handed beta-helix, Pectin lyase-like"/>
    <property type="match status" value="1"/>
</dbReference>
<name>A0A956N8X0_UNCEI</name>
<dbReference type="InterPro" id="IPR039448">
    <property type="entry name" value="Beta_helix"/>
</dbReference>
<gene>
    <name evidence="2" type="ORF">KDA27_03105</name>
</gene>
<feature type="domain" description="Right handed beta helix" evidence="1">
    <location>
        <begin position="144"/>
        <end position="266"/>
    </location>
</feature>
<dbReference type="AlphaFoldDB" id="A0A956N8X0"/>
<evidence type="ECO:0000313" key="2">
    <source>
        <dbReference type="EMBL" id="MCA9754764.1"/>
    </source>
</evidence>
<dbReference type="Pfam" id="PF13229">
    <property type="entry name" value="Beta_helix"/>
    <property type="match status" value="1"/>
</dbReference>
<accession>A0A956N8X0</accession>
<dbReference type="Proteomes" id="UP000739538">
    <property type="component" value="Unassembled WGS sequence"/>
</dbReference>
<dbReference type="InterPro" id="IPR012334">
    <property type="entry name" value="Pectin_lyas_fold"/>
</dbReference>
<proteinExistence type="predicted"/>
<evidence type="ECO:0000313" key="3">
    <source>
        <dbReference type="Proteomes" id="UP000739538"/>
    </source>
</evidence>
<evidence type="ECO:0000259" key="1">
    <source>
        <dbReference type="Pfam" id="PF13229"/>
    </source>
</evidence>